<dbReference type="AlphaFoldDB" id="A0A814EZ31"/>
<keyword evidence="1" id="KW-0732">Signal</keyword>
<dbReference type="SUPFAM" id="SSF56436">
    <property type="entry name" value="C-type lectin-like"/>
    <property type="match status" value="1"/>
</dbReference>
<dbReference type="Proteomes" id="UP000663879">
    <property type="component" value="Unassembled WGS sequence"/>
</dbReference>
<comment type="caution">
    <text evidence="3">The sequence shown here is derived from an EMBL/GenBank/DDBJ whole genome shotgun (WGS) entry which is preliminary data.</text>
</comment>
<dbReference type="Gene3D" id="3.10.100.10">
    <property type="entry name" value="Mannose-Binding Protein A, subunit A"/>
    <property type="match status" value="1"/>
</dbReference>
<dbReference type="InterPro" id="IPR016187">
    <property type="entry name" value="CTDL_fold"/>
</dbReference>
<accession>A0A814EZ31</accession>
<feature type="domain" description="C-type lectin" evidence="2">
    <location>
        <begin position="43"/>
        <end position="149"/>
    </location>
</feature>
<organism evidence="3 4">
    <name type="scientific">Brachionus calyciflorus</name>
    <dbReference type="NCBI Taxonomy" id="104777"/>
    <lineage>
        <taxon>Eukaryota</taxon>
        <taxon>Metazoa</taxon>
        <taxon>Spiralia</taxon>
        <taxon>Gnathifera</taxon>
        <taxon>Rotifera</taxon>
        <taxon>Eurotatoria</taxon>
        <taxon>Monogononta</taxon>
        <taxon>Pseudotrocha</taxon>
        <taxon>Ploima</taxon>
        <taxon>Brachionidae</taxon>
        <taxon>Brachionus</taxon>
    </lineage>
</organism>
<sequence>MLQIFLSFLIFLVSYGGAQCQETKNQTRINCPYPFVNNYNGYTFNYCYHYAGSSQSFTKAYQTCTTTVYSGLVTPKLSDGLDDLYKLYKAFPNYYFWVGAIATPANPTSFRWQDGTPVYPGAWCAGHPKGGDNLCAFYTTTAVIGRDKCIQSGQCTASFFDHNIICQYGV</sequence>
<evidence type="ECO:0000259" key="2">
    <source>
        <dbReference type="PROSITE" id="PS50041"/>
    </source>
</evidence>
<dbReference type="EMBL" id="CAJNOC010003329">
    <property type="protein sequence ID" value="CAF0977927.1"/>
    <property type="molecule type" value="Genomic_DNA"/>
</dbReference>
<evidence type="ECO:0000313" key="3">
    <source>
        <dbReference type="EMBL" id="CAF0977927.1"/>
    </source>
</evidence>
<dbReference type="OrthoDB" id="10345487at2759"/>
<gene>
    <name evidence="3" type="ORF">OXX778_LOCUS15266</name>
</gene>
<feature type="chain" id="PRO_5032777398" description="C-type lectin domain-containing protein" evidence="1">
    <location>
        <begin position="21"/>
        <end position="170"/>
    </location>
</feature>
<reference evidence="3" key="1">
    <citation type="submission" date="2021-02" db="EMBL/GenBank/DDBJ databases">
        <authorList>
            <person name="Nowell W R."/>
        </authorList>
    </citation>
    <scope>NUCLEOTIDE SEQUENCE</scope>
    <source>
        <strain evidence="3">Ploen Becks lab</strain>
    </source>
</reference>
<protein>
    <recommendedName>
        <fullName evidence="2">C-type lectin domain-containing protein</fullName>
    </recommendedName>
</protein>
<feature type="signal peptide" evidence="1">
    <location>
        <begin position="1"/>
        <end position="20"/>
    </location>
</feature>
<keyword evidence="4" id="KW-1185">Reference proteome</keyword>
<evidence type="ECO:0000313" key="4">
    <source>
        <dbReference type="Proteomes" id="UP000663879"/>
    </source>
</evidence>
<proteinExistence type="predicted"/>
<dbReference type="InterPro" id="IPR001304">
    <property type="entry name" value="C-type_lectin-like"/>
</dbReference>
<dbReference type="PROSITE" id="PS50041">
    <property type="entry name" value="C_TYPE_LECTIN_2"/>
    <property type="match status" value="1"/>
</dbReference>
<evidence type="ECO:0000256" key="1">
    <source>
        <dbReference type="SAM" id="SignalP"/>
    </source>
</evidence>
<dbReference type="SMART" id="SM00034">
    <property type="entry name" value="CLECT"/>
    <property type="match status" value="1"/>
</dbReference>
<name>A0A814EZ31_9BILA</name>
<dbReference type="InterPro" id="IPR016186">
    <property type="entry name" value="C-type_lectin-like/link_sf"/>
</dbReference>
<dbReference type="CDD" id="cd00037">
    <property type="entry name" value="CLECT"/>
    <property type="match status" value="1"/>
</dbReference>